<dbReference type="SUPFAM" id="SSF52540">
    <property type="entry name" value="P-loop containing nucleoside triphosphate hydrolases"/>
    <property type="match status" value="1"/>
</dbReference>
<proteinExistence type="predicted"/>
<evidence type="ECO:0000313" key="2">
    <source>
        <dbReference type="EMBL" id="BCS83298.1"/>
    </source>
</evidence>
<dbReference type="EMBL" id="AP024483">
    <property type="protein sequence ID" value="BCS83298.1"/>
    <property type="molecule type" value="Genomic_DNA"/>
</dbReference>
<dbReference type="GeneID" id="80558503"/>
<reference evidence="2 3" key="1">
    <citation type="submission" date="2021-02" db="EMBL/GenBank/DDBJ databases">
        <title>Cotonvirus japonicus, which uses Golgi apparatus of host cells for its virion factory, phylogenetically links tailed tupanvirus and icosahedral mimivirus.</title>
        <authorList>
            <person name="Takahashi H."/>
            <person name="Fukaya S."/>
            <person name="Song C."/>
            <person name="Murata K."/>
            <person name="Takemura M."/>
        </authorList>
    </citation>
    <scope>NUCLEOTIDE SEQUENCE [LARGE SCALE GENOMIC DNA]</scope>
</reference>
<dbReference type="Proteomes" id="UP001321479">
    <property type="component" value="Segment"/>
</dbReference>
<dbReference type="PROSITE" id="PS50268">
    <property type="entry name" value="CADHERIN_2"/>
    <property type="match status" value="1"/>
</dbReference>
<sequence>MTSSVIDVYIDYSVQDLSSVPTISIGPNISNYEADYLMIHFDELLQREISKNPNVIYNNKFQKFMKYVTEYQRILVNSRRYGYVVGPFGSPIKYFSCESGEHTYKFDDENYIEHAITLGLLEPKKYLNDSAIQNIINSIGPNTRYFNKCHFGLSKNFYLDVAVPTQDAWNEYFRDPIRETENLYTDTDKSMTNTFSKLNEEFNSTMASINDVLINGDYSTKYTIIQQKITDIVSLLENLVAASNTQENIIEQTIDNTDFYEKLRFDDKNIDPSLVIPKDTIDLVEKSLVQSQLNANIKKYSNMSTINILANTYNIPAQTQNIKNIGNLASNLLDTLTKSSNITNATQQLKDLMLTKIYIDDNGNQIASYLSDTDIDNLIQNELVKQKNYLDLISTNNYINNQGTISTVKYPGYYPSRLNMYDTKYQQIKLSTGGSKKLSKNLSKNHNKNITISQTGGRIINIKELSQKSNIMFDTIKDINKHVDDVIDDFQQQDENIFDNDIFVNFDSLNQRNMLLIEMMNILNIYNLLISDRVNNHDDTLKLLQKRSDIFKTNLEKYRQSIIKNNNTLDNNYILSTMLANGLLTTSEVKNLLNNPDENSDQNLQIDQITNDPILDNANMTKLISALVNKYSLNNTNLIVKNLAKILQPKINKIGTDKIETLNIEKTYRQLNTFYSTIQSLLSNLSVEYRNVEDIINNSNLMKQMTGNVIESNIQTFNIYIKQILESIQSFDLETKFLQDVKQQILLSKRRFSDLETFVKESAFSLKSKQNMLNDSHANLAQTTGAAVMNHNFTVTDIKQFYNNFVTNYLDKIAGASNNIIQYYSNDRDSEKIINNQYKLENVYFDYNIVRETISFSQNTTNGVDALIIDPTTLKINKNFNNLTRYLWRVINYFNGTEMLVFSHLKRKINIPTYISTIFDKFMVTNIPVLSTMLDKYFVFDTNSGGKFLQSNLSMTRNQQINLLKNIANMYLKNVSLNKEYGTYSQDLDDFVNEINTRKDVLSSKSNDQNISDFIDILKFITNVNYDITRIQESINDQLILIYKSIYGDEYNRVFAIDLKNEIINEVEIMITSIFDLFYQKISNLYHFYNGLLGQGDINKSSFSSLQKNQHDLSLMRINNDKIKIRENFNKALVLDNIFTPKAIGSVVTNPTICPHPFVTAYFNEKMYNNIHNLINCNHELLRVESKSINISDFVNEYSKFYFNILPVLSLMNDIFSSQNPIINIEQDVDLQQFNLISASQDLLTNSFIFNDNIIEINGDINGFGDFVINNLNINDTVFNDYLFDGELYAYIPSFINDELIINGSQLEYVNNSGIFMKINNFEINEIIITTTPPNNIINLSQIDTMIKLLNTGNYLIKFINMLNQNAKNLQTLSVEDIKTWNQSIDAASDKYVTRLSKKTKLLQALTDLLNIESIIKNKNDYFYLYNVLLGNNDPTNNITIITAKSIIENETPINVTFNENIDKIWIFTRKLINVWYTIFAHALSSLILNNVYGEMINFIKNIRNQIDVNLFDFTKYDDYINNADNYKRLLDSQFKDNLNKIQTRKNNYPINISYSDTSNNKFVIDDNTKNIIQMDNYYTNIRDNSTNVYVIIVLMNDLVFDELNNNFTTISQTTNNIINLVDMSDNYLNPDFIKSIIDSIPKPINSIDGLITLINNLKNMLMSNLQSSLKVANIENLYNPINEKITIGTNQIISAIRNFKPPFPKTKMTNFVMDRTYVLTNEILTSSGIFDVDKYLLAIKSYINKRSITLFPRLYITDIYKIIFDSIKQQLEIYMTTINSNIMDTHVIDFTLLRECFQEYFNSKRFNNILFSDETYLSNKITDFSDDSNSPNTKAILFTANNYNNNKKQIQDINDVIQNIISRTTSDIYDIYQTEINNYEILGRLNNKIIMSINNQKNNMQNKISKLRSMSFIMSQVMFDDYFKQYAFIDNPKLMQLMENIINNYESIWEMISQKIIDISEKNNYHLLTLSQINNYLAFKSAINKLIDNKAIINKIYKRMSFGLIEYYYDIMDTILVCLESKNFEDMSQLESYLYQNHYIQLKRCHTLFKWIRHDYQKNKQNNDEITIKTLKPGTNYNRILEYKIEPMRTTGDANAVFLEFQGLRRYLDEYSAVAMDKVQLHLRINDFVSKSYNETLTQVGKSKNIDTDFMLDYSPTSTEYNERLETNQLIFTNQNNGNNLKINFDLLEKIYQFNNPTSAPKNYNEYYNALYQKMKPEPIGVDFERIYNTKIFPESDVISNYMSIAPNIMNNKGTVIMTYGYSGVGKSASLFGRKMDVTKGVDKPSNGILQATLDQLFNVEIYFRVFEIYGLGTQYNYYWNPTSDGNLDCYPDFYQCIIHHVLDVSNPNTLRTSDQLIFTNRHDMLAYIMDLQNPQNGTNFEIKNVNDYNLQGSSGSSYNKYFNGNKMINSTYVKITEDHYRNFTDFVDDIDKVRSNGVHIKKLLTHVIRQIKGTINNPISSRSILVYDFEINLEPNKSGSMTQPIFIPFIIYDLPGKEDISRTYVDMSITKDLQGSTLNKVELRRRVFKDITNPPSGGTDSSSRERKSTYILNPLLIPIFDDNINVIKEIFNQISNSGSGFGPDNVKFNAETEENIVKEILDFTVDNFGVTSKKFIPSVKYKINGFYKKPDEIKTLPQLLSIDEMNNSYKSSDPNIIMKNLVLKKSIVAPNILIQKTYDADTIVQEINILVCVVIIGYLIKHKFFDIIVEIINRIVEGPGGSNNDDDGNWSTSKIYAFFEAYYINENVVGLLQYLITRVLNKSSNILEQESTIHHETIDQTISTNYRVANRYRTIRARLNLNSDSKIGRTYGIAVNTNLLTSSDVLKTKEIQKFIETNNVRPSGVFFTNNTPTIEVSKRMNNVIAFENQGDYDNNKIFRAGNISYSCYDSNDPDDNFIINPRKAIINTEPAIIKETNRPLLQDFIEAYEQKISFYYIFYVISNSQSSVKAEEQVKLLNNSMPFIEKMDPVAKKKQCV</sequence>
<protein>
    <submittedName>
        <fullName evidence="2">Kinesin-like protein</fullName>
    </submittedName>
</protein>
<dbReference type="RefSeq" id="YP_010841906.1">
    <property type="nucleotide sequence ID" value="NC_079139.1"/>
</dbReference>
<dbReference type="InterPro" id="IPR027417">
    <property type="entry name" value="P-loop_NTPase"/>
</dbReference>
<keyword evidence="3" id="KW-1185">Reference proteome</keyword>
<feature type="domain" description="Cadherin" evidence="1">
    <location>
        <begin position="1536"/>
        <end position="1633"/>
    </location>
</feature>
<organism evidence="2 3">
    <name type="scientific">Cotonvirus japonicus</name>
    <dbReference type="NCBI Taxonomy" id="2811091"/>
    <lineage>
        <taxon>Viruses</taxon>
        <taxon>Varidnaviria</taxon>
        <taxon>Bamfordvirae</taxon>
        <taxon>Nucleocytoviricota</taxon>
        <taxon>Megaviricetes</taxon>
        <taxon>Imitervirales</taxon>
        <taxon>Mimiviridae</taxon>
        <taxon>Megamimivirinae</taxon>
        <taxon>Cotonvirus</taxon>
        <taxon>Cotonvirus japonicum</taxon>
    </lineage>
</organism>
<dbReference type="InterPro" id="IPR002126">
    <property type="entry name" value="Cadherin-like_dom"/>
</dbReference>
<name>A0ABM7NSZ7_9VIRU</name>
<accession>A0ABM7NSZ7</accession>
<evidence type="ECO:0000313" key="3">
    <source>
        <dbReference type="Proteomes" id="UP001321479"/>
    </source>
</evidence>
<evidence type="ECO:0000259" key="1">
    <source>
        <dbReference type="PROSITE" id="PS50268"/>
    </source>
</evidence>